<feature type="region of interest" description="Disordered" evidence="1">
    <location>
        <begin position="47"/>
        <end position="67"/>
    </location>
</feature>
<feature type="non-terminal residue" evidence="2">
    <location>
        <position position="90"/>
    </location>
</feature>
<accession>A0A0L6VID7</accession>
<dbReference type="Proteomes" id="UP000037035">
    <property type="component" value="Unassembled WGS sequence"/>
</dbReference>
<proteinExistence type="predicted"/>
<feature type="non-terminal residue" evidence="2">
    <location>
        <position position="1"/>
    </location>
</feature>
<dbReference type="VEuPathDB" id="FungiDB:VP01_15497g1"/>
<feature type="compositionally biased region" description="Polar residues" evidence="1">
    <location>
        <begin position="49"/>
        <end position="67"/>
    </location>
</feature>
<name>A0A0L6VID7_9BASI</name>
<comment type="caution">
    <text evidence="2">The sequence shown here is derived from an EMBL/GenBank/DDBJ whole genome shotgun (WGS) entry which is preliminary data.</text>
</comment>
<keyword evidence="3" id="KW-1185">Reference proteome</keyword>
<organism evidence="2 3">
    <name type="scientific">Puccinia sorghi</name>
    <dbReference type="NCBI Taxonomy" id="27349"/>
    <lineage>
        <taxon>Eukaryota</taxon>
        <taxon>Fungi</taxon>
        <taxon>Dikarya</taxon>
        <taxon>Basidiomycota</taxon>
        <taxon>Pucciniomycotina</taxon>
        <taxon>Pucciniomycetes</taxon>
        <taxon>Pucciniales</taxon>
        <taxon>Pucciniaceae</taxon>
        <taxon>Puccinia</taxon>
    </lineage>
</organism>
<reference evidence="2 3" key="1">
    <citation type="submission" date="2015-08" db="EMBL/GenBank/DDBJ databases">
        <title>Next Generation Sequencing and Analysis of the Genome of Puccinia sorghi L Schw, the Causal Agent of Maize Common Rust.</title>
        <authorList>
            <person name="Rochi L."/>
            <person name="Burguener G."/>
            <person name="Darino M."/>
            <person name="Turjanski A."/>
            <person name="Kreff E."/>
            <person name="Dieguez M.J."/>
            <person name="Sacco F."/>
        </authorList>
    </citation>
    <scope>NUCLEOTIDE SEQUENCE [LARGE SCALE GENOMIC DNA]</scope>
    <source>
        <strain evidence="2 3">RO10H11247</strain>
    </source>
</reference>
<gene>
    <name evidence="2" type="ORF">VP01_15497g1</name>
</gene>
<sequence length="90" mass="10192">LKVSSTNKVEVTSMFTKKDPCCIPGKHNPYSVSHTKEKCWFENPHLRPNFSNRSGSHNKKNGNQNVSSFSTFSFNHPSVFILDSGSTYHM</sequence>
<evidence type="ECO:0000256" key="1">
    <source>
        <dbReference type="SAM" id="MobiDB-lite"/>
    </source>
</evidence>
<dbReference type="AlphaFoldDB" id="A0A0L6VID7"/>
<evidence type="ECO:0000313" key="3">
    <source>
        <dbReference type="Proteomes" id="UP000037035"/>
    </source>
</evidence>
<dbReference type="EMBL" id="LAVV01006105">
    <property type="protein sequence ID" value="KNZ60479.1"/>
    <property type="molecule type" value="Genomic_DNA"/>
</dbReference>
<protein>
    <submittedName>
        <fullName evidence="2">Uncharacterized protein</fullName>
    </submittedName>
</protein>
<evidence type="ECO:0000313" key="2">
    <source>
        <dbReference type="EMBL" id="KNZ60479.1"/>
    </source>
</evidence>
<dbReference type="OrthoDB" id="8029976at2759"/>